<name>A0A3A3Z1P4_9ACTN</name>
<feature type="transmembrane region" description="Helical" evidence="7">
    <location>
        <begin position="21"/>
        <end position="46"/>
    </location>
</feature>
<dbReference type="EMBL" id="QZEZ01000002">
    <property type="protein sequence ID" value="RJK97165.1"/>
    <property type="molecule type" value="Genomic_DNA"/>
</dbReference>
<comment type="subcellular location">
    <subcellularLocation>
        <location evidence="1">Cell membrane</location>
        <topology evidence="1">Multi-pass membrane protein</topology>
    </subcellularLocation>
</comment>
<gene>
    <name evidence="9" type="ORF">D5H78_08205</name>
</gene>
<feature type="transmembrane region" description="Helical" evidence="7">
    <location>
        <begin position="281"/>
        <end position="302"/>
    </location>
</feature>
<reference evidence="9 10" key="1">
    <citation type="submission" date="2018-09" db="EMBL/GenBank/DDBJ databases">
        <title>YIM 75000 draft genome.</title>
        <authorList>
            <person name="Tang S."/>
            <person name="Feng Y."/>
        </authorList>
    </citation>
    <scope>NUCLEOTIDE SEQUENCE [LARGE SCALE GENOMIC DNA]</scope>
    <source>
        <strain evidence="9 10">YIM 75000</strain>
    </source>
</reference>
<feature type="transmembrane region" description="Helical" evidence="7">
    <location>
        <begin position="150"/>
        <end position="171"/>
    </location>
</feature>
<feature type="transmembrane region" description="Helical" evidence="7">
    <location>
        <begin position="342"/>
        <end position="361"/>
    </location>
</feature>
<keyword evidence="6 7" id="KW-0472">Membrane</keyword>
<evidence type="ECO:0000256" key="5">
    <source>
        <dbReference type="ARBA" id="ARBA00022989"/>
    </source>
</evidence>
<feature type="transmembrane region" description="Helical" evidence="7">
    <location>
        <begin position="241"/>
        <end position="260"/>
    </location>
</feature>
<keyword evidence="5 7" id="KW-1133">Transmembrane helix</keyword>
<feature type="transmembrane region" description="Helical" evidence="7">
    <location>
        <begin position="90"/>
        <end position="109"/>
    </location>
</feature>
<dbReference type="OrthoDB" id="4080117at2"/>
<dbReference type="GO" id="GO:0022857">
    <property type="term" value="F:transmembrane transporter activity"/>
    <property type="evidence" value="ECO:0007669"/>
    <property type="project" value="InterPro"/>
</dbReference>
<evidence type="ECO:0000313" key="9">
    <source>
        <dbReference type="EMBL" id="RJK97165.1"/>
    </source>
</evidence>
<sequence>MSTSSPPAPGADVPAQAPARLGVALFVIAMAQLMIVLDASIVNIALPSIQTALDFSGANLAWVVNGYTLAFGGLLLLGGRAGDLFGRRRVFVAGILLFTVASLLGGFAQGEASLIAARVLQGAGAAIASPTALSLITTTFPEGAPRNRAMAVYAAMSGAGAAVGLIAGGLLTDYLDWRWTLWVNVPIGLAVAFVAPRVLVESERETGRIDLPGAVTGTLGLTALVYGITRAAEEGWGDGTTLALFAASALVLAAFVVIEARSPHALMPLRLFRNRNRSGSYGVMLLVGGALFSSFYFISLYLQQILGYDPIEAGLAFLPFTVGIVVGAGLASQLATRVAPRVLAGTGLALAAVGLFLYTGLEPDSSYVGGLLPSLLVTSVGMGLTFVPLTLTAVSGVAREDSGIASALLNTAQQVGGSLGLAVLATVATSRSDALLPQADVAFFQGLATQDLALVGRAADALTDGYTRAFLVGSAMVVVALLLTLAAVNARRQEVAPEGGTPVHVG</sequence>
<keyword evidence="10" id="KW-1185">Reference proteome</keyword>
<feature type="domain" description="Major facilitator superfamily (MFS) profile" evidence="8">
    <location>
        <begin position="24"/>
        <end position="492"/>
    </location>
</feature>
<comment type="caution">
    <text evidence="9">The sequence shown here is derived from an EMBL/GenBank/DDBJ whole genome shotgun (WGS) entry which is preliminary data.</text>
</comment>
<feature type="transmembrane region" description="Helical" evidence="7">
    <location>
        <begin position="314"/>
        <end position="335"/>
    </location>
</feature>
<evidence type="ECO:0000256" key="7">
    <source>
        <dbReference type="SAM" id="Phobius"/>
    </source>
</evidence>
<dbReference type="GO" id="GO:0005886">
    <property type="term" value="C:plasma membrane"/>
    <property type="evidence" value="ECO:0007669"/>
    <property type="project" value="UniProtKB-SubCell"/>
</dbReference>
<keyword evidence="3" id="KW-1003">Cell membrane</keyword>
<feature type="transmembrane region" description="Helical" evidence="7">
    <location>
        <begin position="469"/>
        <end position="488"/>
    </location>
</feature>
<keyword evidence="2" id="KW-0813">Transport</keyword>
<organism evidence="9 10">
    <name type="scientific">Vallicoccus soli</name>
    <dbReference type="NCBI Taxonomy" id="2339232"/>
    <lineage>
        <taxon>Bacteria</taxon>
        <taxon>Bacillati</taxon>
        <taxon>Actinomycetota</taxon>
        <taxon>Actinomycetes</taxon>
        <taxon>Motilibacterales</taxon>
        <taxon>Vallicoccaceae</taxon>
        <taxon>Vallicoccus</taxon>
    </lineage>
</organism>
<dbReference type="Pfam" id="PF07690">
    <property type="entry name" value="MFS_1"/>
    <property type="match status" value="1"/>
</dbReference>
<accession>A0A3A3Z1P4</accession>
<feature type="transmembrane region" description="Helical" evidence="7">
    <location>
        <begin position="115"/>
        <end position="138"/>
    </location>
</feature>
<feature type="transmembrane region" description="Helical" evidence="7">
    <location>
        <begin position="211"/>
        <end position="229"/>
    </location>
</feature>
<dbReference type="CDD" id="cd17321">
    <property type="entry name" value="MFS_MMR_MDR_like"/>
    <property type="match status" value="1"/>
</dbReference>
<keyword evidence="4 7" id="KW-0812">Transmembrane</keyword>
<dbReference type="PANTHER" id="PTHR42718:SF46">
    <property type="entry name" value="BLR6921 PROTEIN"/>
    <property type="match status" value="1"/>
</dbReference>
<dbReference type="Proteomes" id="UP000265614">
    <property type="component" value="Unassembled WGS sequence"/>
</dbReference>
<evidence type="ECO:0000259" key="8">
    <source>
        <dbReference type="PROSITE" id="PS50850"/>
    </source>
</evidence>
<dbReference type="InterPro" id="IPR020846">
    <property type="entry name" value="MFS_dom"/>
</dbReference>
<proteinExistence type="predicted"/>
<evidence type="ECO:0000256" key="1">
    <source>
        <dbReference type="ARBA" id="ARBA00004651"/>
    </source>
</evidence>
<feature type="transmembrane region" description="Helical" evidence="7">
    <location>
        <begin position="367"/>
        <end position="391"/>
    </location>
</feature>
<dbReference type="RefSeq" id="WP_119949881.1">
    <property type="nucleotide sequence ID" value="NZ_QZEZ01000002.1"/>
</dbReference>
<dbReference type="PANTHER" id="PTHR42718">
    <property type="entry name" value="MAJOR FACILITATOR SUPERFAMILY MULTIDRUG TRANSPORTER MFSC"/>
    <property type="match status" value="1"/>
</dbReference>
<evidence type="ECO:0000256" key="3">
    <source>
        <dbReference type="ARBA" id="ARBA00022475"/>
    </source>
</evidence>
<evidence type="ECO:0000256" key="2">
    <source>
        <dbReference type="ARBA" id="ARBA00022448"/>
    </source>
</evidence>
<feature type="transmembrane region" description="Helical" evidence="7">
    <location>
        <begin position="403"/>
        <end position="428"/>
    </location>
</feature>
<evidence type="ECO:0000256" key="6">
    <source>
        <dbReference type="ARBA" id="ARBA00023136"/>
    </source>
</evidence>
<dbReference type="AlphaFoldDB" id="A0A3A3Z1P4"/>
<dbReference type="InterPro" id="IPR036259">
    <property type="entry name" value="MFS_trans_sf"/>
</dbReference>
<feature type="transmembrane region" description="Helical" evidence="7">
    <location>
        <begin position="177"/>
        <end position="199"/>
    </location>
</feature>
<dbReference type="PROSITE" id="PS50850">
    <property type="entry name" value="MFS"/>
    <property type="match status" value="1"/>
</dbReference>
<dbReference type="SUPFAM" id="SSF103473">
    <property type="entry name" value="MFS general substrate transporter"/>
    <property type="match status" value="1"/>
</dbReference>
<dbReference type="NCBIfam" id="TIGR00711">
    <property type="entry name" value="efflux_EmrB"/>
    <property type="match status" value="1"/>
</dbReference>
<feature type="transmembrane region" description="Helical" evidence="7">
    <location>
        <begin position="58"/>
        <end position="78"/>
    </location>
</feature>
<evidence type="ECO:0000256" key="4">
    <source>
        <dbReference type="ARBA" id="ARBA00022692"/>
    </source>
</evidence>
<protein>
    <submittedName>
        <fullName evidence="9">DHA2 family efflux MFS transporter permease subunit</fullName>
    </submittedName>
</protein>
<dbReference type="Gene3D" id="1.20.1720.10">
    <property type="entry name" value="Multidrug resistance protein D"/>
    <property type="match status" value="2"/>
</dbReference>
<evidence type="ECO:0000313" key="10">
    <source>
        <dbReference type="Proteomes" id="UP000265614"/>
    </source>
</evidence>
<dbReference type="InterPro" id="IPR011701">
    <property type="entry name" value="MFS"/>
</dbReference>
<dbReference type="InterPro" id="IPR004638">
    <property type="entry name" value="EmrB-like"/>
</dbReference>